<evidence type="ECO:0000313" key="4">
    <source>
        <dbReference type="EMBL" id="CAF4454611.1"/>
    </source>
</evidence>
<dbReference type="PANTHER" id="PTHR12232">
    <property type="entry name" value="SH3 DOMAIN-BINDING GLUTAMIC ACID-RICH-LIKE PROTEIN"/>
    <property type="match status" value="1"/>
</dbReference>
<dbReference type="Proteomes" id="UP000663873">
    <property type="component" value="Unassembled WGS sequence"/>
</dbReference>
<dbReference type="GO" id="GO:0005737">
    <property type="term" value="C:cytoplasm"/>
    <property type="evidence" value="ECO:0007669"/>
    <property type="project" value="TreeGrafter"/>
</dbReference>
<dbReference type="Proteomes" id="UP000663851">
    <property type="component" value="Unassembled WGS sequence"/>
</dbReference>
<evidence type="ECO:0000313" key="6">
    <source>
        <dbReference type="EMBL" id="CAF4684601.1"/>
    </source>
</evidence>
<evidence type="ECO:0000313" key="3">
    <source>
        <dbReference type="EMBL" id="CAF4331587.1"/>
    </source>
</evidence>
<proteinExistence type="inferred from homology"/>
<reference evidence="2" key="1">
    <citation type="submission" date="2021-02" db="EMBL/GenBank/DDBJ databases">
        <authorList>
            <person name="Nowell W R."/>
        </authorList>
    </citation>
    <scope>NUCLEOTIDE SEQUENCE</scope>
</reference>
<evidence type="ECO:0000313" key="5">
    <source>
        <dbReference type="EMBL" id="CAF4512258.1"/>
    </source>
</evidence>
<protein>
    <submittedName>
        <fullName evidence="2">Uncharacterized protein</fullName>
    </submittedName>
</protein>
<dbReference type="AlphaFoldDB" id="A0A820IZ67"/>
<dbReference type="EMBL" id="CAJOBR010000464">
    <property type="protein sequence ID" value="CAF4512258.1"/>
    <property type="molecule type" value="Genomic_DNA"/>
</dbReference>
<evidence type="ECO:0000313" key="2">
    <source>
        <dbReference type="EMBL" id="CAF4318858.1"/>
    </source>
</evidence>
<dbReference type="InterPro" id="IPR051033">
    <property type="entry name" value="SH3BGR"/>
</dbReference>
<dbReference type="EMBL" id="CAJOBO010001054">
    <property type="protein sequence ID" value="CAF4331587.1"/>
    <property type="molecule type" value="Genomic_DNA"/>
</dbReference>
<evidence type="ECO:0000256" key="1">
    <source>
        <dbReference type="ARBA" id="ARBA00007764"/>
    </source>
</evidence>
<dbReference type="InterPro" id="IPR036249">
    <property type="entry name" value="Thioredoxin-like_sf"/>
</dbReference>
<name>A0A820IZ67_9BILA</name>
<dbReference type="Proteomes" id="UP000663862">
    <property type="component" value="Unassembled WGS sequence"/>
</dbReference>
<dbReference type="EMBL" id="CAJOBP010001881">
    <property type="protein sequence ID" value="CAF4318858.1"/>
    <property type="molecule type" value="Genomic_DNA"/>
</dbReference>
<gene>
    <name evidence="3" type="ORF">HFQ381_LOCUS15489</name>
    <name evidence="5" type="ORF">QYT958_LOCUS5561</name>
    <name evidence="6" type="ORF">TOA249_LOCUS16070</name>
    <name evidence="4" type="ORF">TSG867_LOCUS17270</name>
    <name evidence="2" type="ORF">UJA718_LOCUS13729</name>
</gene>
<dbReference type="EMBL" id="CAJOBS010001076">
    <property type="protein sequence ID" value="CAF4684601.1"/>
    <property type="molecule type" value="Genomic_DNA"/>
</dbReference>
<evidence type="ECO:0000313" key="7">
    <source>
        <dbReference type="Proteomes" id="UP000663873"/>
    </source>
</evidence>
<accession>A0A820IZ67</accession>
<keyword evidence="7" id="KW-1185">Reference proteome</keyword>
<dbReference type="EMBL" id="CAJOBQ010001095">
    <property type="protein sequence ID" value="CAF4454611.1"/>
    <property type="molecule type" value="Genomic_DNA"/>
</dbReference>
<dbReference type="Gene3D" id="3.40.30.10">
    <property type="entry name" value="Glutaredoxin"/>
    <property type="match status" value="1"/>
</dbReference>
<comment type="caution">
    <text evidence="2">The sequence shown here is derived from an EMBL/GenBank/DDBJ whole genome shotgun (WGS) entry which is preliminary data.</text>
</comment>
<dbReference type="Pfam" id="PF04908">
    <property type="entry name" value="SH3BGR"/>
    <property type="match status" value="1"/>
</dbReference>
<dbReference type="SUPFAM" id="SSF52833">
    <property type="entry name" value="Thioredoxin-like"/>
    <property type="match status" value="1"/>
</dbReference>
<sequence>MVLRVYFVSTTGRRDIRKGQIHVFSVLSSWKYNYTAIDIAAPENENERNFVIDTGKKSEDGKVVLPQIFQEEKCCGDYLDFLNAIELEKLQTFLRELNEQDLTAMKQQEQISNEETMKGKFIRREMNCFRCQSVLFIDNFHRSNSVVLENIKSQIFTAYLVPTNLTKRTTVN</sequence>
<organism evidence="2 7">
    <name type="scientific">Rotaria socialis</name>
    <dbReference type="NCBI Taxonomy" id="392032"/>
    <lineage>
        <taxon>Eukaryota</taxon>
        <taxon>Metazoa</taxon>
        <taxon>Spiralia</taxon>
        <taxon>Gnathifera</taxon>
        <taxon>Rotifera</taxon>
        <taxon>Eurotatoria</taxon>
        <taxon>Bdelloidea</taxon>
        <taxon>Philodinida</taxon>
        <taxon>Philodinidae</taxon>
        <taxon>Rotaria</taxon>
    </lineage>
</organism>
<dbReference type="Proteomes" id="UP000663838">
    <property type="component" value="Unassembled WGS sequence"/>
</dbReference>
<dbReference type="InterPro" id="IPR006993">
    <property type="entry name" value="Glut_rich_SH3-bd"/>
</dbReference>
<comment type="similarity">
    <text evidence="1">Belongs to the SH3BGR family.</text>
</comment>
<dbReference type="Proteomes" id="UP000663848">
    <property type="component" value="Unassembled WGS sequence"/>
</dbReference>
<dbReference type="PANTHER" id="PTHR12232:SF0">
    <property type="entry name" value="THIOREDOXIN DOMAIN-CONTAINING PROTEIN"/>
    <property type="match status" value="1"/>
</dbReference>